<evidence type="ECO:0000256" key="1">
    <source>
        <dbReference type="SAM" id="MobiDB-lite"/>
    </source>
</evidence>
<dbReference type="Proteomes" id="UP000039865">
    <property type="component" value="Unassembled WGS sequence"/>
</dbReference>
<keyword evidence="3" id="KW-1185">Reference proteome</keyword>
<proteinExistence type="predicted"/>
<feature type="region of interest" description="Disordered" evidence="1">
    <location>
        <begin position="25"/>
        <end position="58"/>
    </location>
</feature>
<feature type="compositionally biased region" description="Acidic residues" evidence="1">
    <location>
        <begin position="77"/>
        <end position="89"/>
    </location>
</feature>
<dbReference type="AlphaFoldDB" id="A0A077ZSF2"/>
<feature type="compositionally biased region" description="Basic and acidic residues" evidence="1">
    <location>
        <begin position="31"/>
        <end position="46"/>
    </location>
</feature>
<reference evidence="2 3" key="1">
    <citation type="submission" date="2014-06" db="EMBL/GenBank/DDBJ databases">
        <authorList>
            <person name="Swart Estienne"/>
        </authorList>
    </citation>
    <scope>NUCLEOTIDE SEQUENCE [LARGE SCALE GENOMIC DNA]</scope>
    <source>
        <strain evidence="2 3">130c</strain>
    </source>
</reference>
<evidence type="ECO:0000313" key="2">
    <source>
        <dbReference type="EMBL" id="CDW72290.1"/>
    </source>
</evidence>
<dbReference type="InParanoid" id="A0A077ZSF2"/>
<protein>
    <submittedName>
        <fullName evidence="2">Uncharacterized protein</fullName>
    </submittedName>
</protein>
<gene>
    <name evidence="2" type="primary">Contig7766.g8278</name>
    <name evidence="2" type="ORF">STYLEM_1248</name>
</gene>
<evidence type="ECO:0000313" key="3">
    <source>
        <dbReference type="Proteomes" id="UP000039865"/>
    </source>
</evidence>
<name>A0A077ZSF2_STYLE</name>
<accession>A0A077ZSF2</accession>
<organism evidence="2 3">
    <name type="scientific">Stylonychia lemnae</name>
    <name type="common">Ciliate</name>
    <dbReference type="NCBI Taxonomy" id="5949"/>
    <lineage>
        <taxon>Eukaryota</taxon>
        <taxon>Sar</taxon>
        <taxon>Alveolata</taxon>
        <taxon>Ciliophora</taxon>
        <taxon>Intramacronucleata</taxon>
        <taxon>Spirotrichea</taxon>
        <taxon>Stichotrichia</taxon>
        <taxon>Sporadotrichida</taxon>
        <taxon>Oxytrichidae</taxon>
        <taxon>Stylonychinae</taxon>
        <taxon>Stylonychia</taxon>
    </lineage>
</organism>
<sequence length="201" mass="23601">MRASVDMVLFLATVYDYFYGKGNQDQGAETDQQHKYQPDQPYHADMENDTDSPDNVGEGFHRYKSFQEQKVKRPSLFDDDEYGNGDDEEYKNRSSYRMLANDEQDRLNRENQEQGMLNNIKNRFKRVYNGASTIMVRYAKRRNDLNRQTVEQSETLTNARDYIASKGQEVSTKFTKLMHARRASQAINNMKSKFHEDFATL</sequence>
<feature type="region of interest" description="Disordered" evidence="1">
    <location>
        <begin position="71"/>
        <end position="90"/>
    </location>
</feature>
<dbReference type="EMBL" id="CCKQ01001177">
    <property type="protein sequence ID" value="CDW72290.1"/>
    <property type="molecule type" value="Genomic_DNA"/>
</dbReference>